<dbReference type="Pfam" id="PF07287">
    <property type="entry name" value="AtuA"/>
    <property type="match status" value="1"/>
</dbReference>
<accession>A0AAP3XPE4</accession>
<comment type="caution">
    <text evidence="2">The sequence shown here is derived from an EMBL/GenBank/DDBJ whole genome shotgun (WGS) entry which is preliminary data.</text>
</comment>
<protein>
    <submittedName>
        <fullName evidence="2">DUF1446 domain-containing protein</fullName>
    </submittedName>
</protein>
<feature type="domain" description="Acyclic terpene utilisation N-terminal" evidence="1">
    <location>
        <begin position="8"/>
        <end position="451"/>
    </location>
</feature>
<dbReference type="InterPro" id="IPR010839">
    <property type="entry name" value="AtuA_N"/>
</dbReference>
<name>A0AAP3XPE4_9PROT</name>
<reference evidence="2 3" key="1">
    <citation type="submission" date="2023-03" db="EMBL/GenBank/DDBJ databases">
        <title>YIM 152171 draft genome.</title>
        <authorList>
            <person name="Yang Z."/>
        </authorList>
    </citation>
    <scope>NUCLEOTIDE SEQUENCE [LARGE SCALE GENOMIC DNA]</scope>
    <source>
        <strain evidence="2 3">YIM 152171</strain>
    </source>
</reference>
<dbReference type="AlphaFoldDB" id="A0AAP3XPE4"/>
<keyword evidence="3" id="KW-1185">Reference proteome</keyword>
<evidence type="ECO:0000313" key="3">
    <source>
        <dbReference type="Proteomes" id="UP001301140"/>
    </source>
</evidence>
<gene>
    <name evidence="2" type="ORF">PZ740_01205</name>
</gene>
<dbReference type="PANTHER" id="PTHR47708">
    <property type="match status" value="1"/>
</dbReference>
<proteinExistence type="predicted"/>
<evidence type="ECO:0000259" key="1">
    <source>
        <dbReference type="Pfam" id="PF07287"/>
    </source>
</evidence>
<dbReference type="RefSeq" id="WP_327787406.1">
    <property type="nucleotide sequence ID" value="NZ_JARGEQ010000006.1"/>
</dbReference>
<dbReference type="Proteomes" id="UP001301140">
    <property type="component" value="Unassembled WGS sequence"/>
</dbReference>
<sequence length="461" mass="49077">MSAPLFLVGNGAGFSGDRIDAPIPVVRTLVRRGLPAALFFEVLGERTVALAQLERRRDPEAGFEPMLERLIEPILKPCAENLIKIIGNFGGANPAAAARCIARIAVRQGLPDLKIGVVEGDDVRSALDLAALQPFEADATIDVEGRALVAANAYLDAQPIVDALRQGADVVVTGRTGDPSLALAPLIHHFGWSADDWQRLAAGATAGHLLECGSQICGGVFFDPGYKDIPDPANIGFPIAEVDEGGGLVLTKAEDTGGLVDLRTVKEQLLYEVHDPACYVTPDVTIDMTGISLEQEGPDRVRINGVRGLKRPEQIKVTACFEGGWLGEGEVSVAGPNCVARARAIADVLEERIRRRGLDVRSRVDIIGLASVHDSDDGALWRAHDGPEPRDLRIRLAAAGDSRDDADQAAREVLALLCCGPAGTGGARWRTTQRISTRSYLVPRASIRPSATCHTSGELAQ</sequence>
<evidence type="ECO:0000313" key="2">
    <source>
        <dbReference type="EMBL" id="MDF1584998.1"/>
    </source>
</evidence>
<dbReference type="PANTHER" id="PTHR47708:SF2">
    <property type="entry name" value="SI:CH73-132F6.5"/>
    <property type="match status" value="1"/>
</dbReference>
<organism evidence="2 3">
    <name type="scientific">Marinimicrococcus flavescens</name>
    <dbReference type="NCBI Taxonomy" id="3031815"/>
    <lineage>
        <taxon>Bacteria</taxon>
        <taxon>Pseudomonadati</taxon>
        <taxon>Pseudomonadota</taxon>
        <taxon>Alphaproteobacteria</taxon>
        <taxon>Geminicoccales</taxon>
        <taxon>Geminicoccaceae</taxon>
        <taxon>Marinimicrococcus</taxon>
    </lineage>
</organism>
<dbReference type="EMBL" id="JARGEQ010000006">
    <property type="protein sequence ID" value="MDF1584998.1"/>
    <property type="molecule type" value="Genomic_DNA"/>
</dbReference>